<proteinExistence type="predicted"/>
<dbReference type="EMBL" id="ML995957">
    <property type="protein sequence ID" value="KAF2763844.1"/>
    <property type="molecule type" value="Genomic_DNA"/>
</dbReference>
<sequence>MRGRRRWRRSGIEGAGGVDMGSEVLGVFPARCLRLLTIWLASHGYWLCKLLLEQPLDCGHLLSHELGIIPLRPLHFPEDIRTSLLLRYCYRIRQSQIRLPTPLHYPSTSLMRCRYAATCDPCLWTAFSSLHLTMAWLLFVLWL</sequence>
<evidence type="ECO:0000256" key="1">
    <source>
        <dbReference type="SAM" id="Phobius"/>
    </source>
</evidence>
<accession>A0A6G1KUR5</accession>
<keyword evidence="1" id="KW-1133">Transmembrane helix</keyword>
<evidence type="ECO:0000313" key="3">
    <source>
        <dbReference type="Proteomes" id="UP000799436"/>
    </source>
</evidence>
<evidence type="ECO:0000313" key="2">
    <source>
        <dbReference type="EMBL" id="KAF2763844.1"/>
    </source>
</evidence>
<feature type="transmembrane region" description="Helical" evidence="1">
    <location>
        <begin position="121"/>
        <end position="142"/>
    </location>
</feature>
<keyword evidence="3" id="KW-1185">Reference proteome</keyword>
<dbReference type="Proteomes" id="UP000799436">
    <property type="component" value="Unassembled WGS sequence"/>
</dbReference>
<keyword evidence="1" id="KW-0472">Membrane</keyword>
<gene>
    <name evidence="2" type="ORF">EJ03DRAFT_52435</name>
</gene>
<name>A0A6G1KUR5_9PEZI</name>
<reference evidence="2" key="1">
    <citation type="journal article" date="2020" name="Stud. Mycol.">
        <title>101 Dothideomycetes genomes: a test case for predicting lifestyles and emergence of pathogens.</title>
        <authorList>
            <person name="Haridas S."/>
            <person name="Albert R."/>
            <person name="Binder M."/>
            <person name="Bloem J."/>
            <person name="Labutti K."/>
            <person name="Salamov A."/>
            <person name="Andreopoulos B."/>
            <person name="Baker S."/>
            <person name="Barry K."/>
            <person name="Bills G."/>
            <person name="Bluhm B."/>
            <person name="Cannon C."/>
            <person name="Castanera R."/>
            <person name="Culley D."/>
            <person name="Daum C."/>
            <person name="Ezra D."/>
            <person name="Gonzalez J."/>
            <person name="Henrissat B."/>
            <person name="Kuo A."/>
            <person name="Liang C."/>
            <person name="Lipzen A."/>
            <person name="Lutzoni F."/>
            <person name="Magnuson J."/>
            <person name="Mondo S."/>
            <person name="Nolan M."/>
            <person name="Ohm R."/>
            <person name="Pangilinan J."/>
            <person name="Park H.-J."/>
            <person name="Ramirez L."/>
            <person name="Alfaro M."/>
            <person name="Sun H."/>
            <person name="Tritt A."/>
            <person name="Yoshinaga Y."/>
            <person name="Zwiers L.-H."/>
            <person name="Turgeon B."/>
            <person name="Goodwin S."/>
            <person name="Spatafora J."/>
            <person name="Crous P."/>
            <person name="Grigoriev I."/>
        </authorList>
    </citation>
    <scope>NUCLEOTIDE SEQUENCE</scope>
    <source>
        <strain evidence="2">CBS 116005</strain>
    </source>
</reference>
<organism evidence="2 3">
    <name type="scientific">Teratosphaeria nubilosa</name>
    <dbReference type="NCBI Taxonomy" id="161662"/>
    <lineage>
        <taxon>Eukaryota</taxon>
        <taxon>Fungi</taxon>
        <taxon>Dikarya</taxon>
        <taxon>Ascomycota</taxon>
        <taxon>Pezizomycotina</taxon>
        <taxon>Dothideomycetes</taxon>
        <taxon>Dothideomycetidae</taxon>
        <taxon>Mycosphaerellales</taxon>
        <taxon>Teratosphaeriaceae</taxon>
        <taxon>Teratosphaeria</taxon>
    </lineage>
</organism>
<dbReference type="AlphaFoldDB" id="A0A6G1KUR5"/>
<protein>
    <submittedName>
        <fullName evidence="2">Uncharacterized protein</fullName>
    </submittedName>
</protein>
<keyword evidence="1" id="KW-0812">Transmembrane</keyword>